<proteinExistence type="predicted"/>
<dbReference type="AlphaFoldDB" id="A0A7U2NGG1"/>
<feature type="signal peptide" evidence="1">
    <location>
        <begin position="1"/>
        <end position="18"/>
    </location>
</feature>
<evidence type="ECO:0000313" key="2">
    <source>
        <dbReference type="EMBL" id="QRE04545.1"/>
    </source>
</evidence>
<feature type="chain" id="PRO_5030555281" evidence="1">
    <location>
        <begin position="19"/>
        <end position="283"/>
    </location>
</feature>
<gene>
    <name evidence="2" type="ORF">H0H26_02790</name>
</gene>
<reference evidence="2 3" key="1">
    <citation type="submission" date="2020-07" db="EMBL/GenBank/DDBJ databases">
        <title>Genomic characterization of Flavobacterium psychrophilum strains.</title>
        <authorList>
            <person name="Castillo D."/>
            <person name="Jorgensen J."/>
            <person name="Middelboe M."/>
        </authorList>
    </citation>
    <scope>NUCLEOTIDE SEQUENCE [LARGE SCALE GENOMIC DNA]</scope>
    <source>
        <strain evidence="2 3">FPS-R7</strain>
    </source>
</reference>
<protein>
    <submittedName>
        <fullName evidence="2">GLPGLI family protein</fullName>
    </submittedName>
</protein>
<dbReference type="NCBIfam" id="TIGR01200">
    <property type="entry name" value="GLPGLI"/>
    <property type="match status" value="1"/>
</dbReference>
<evidence type="ECO:0000313" key="3">
    <source>
        <dbReference type="Proteomes" id="UP000596329"/>
    </source>
</evidence>
<accession>A0A7U2NGG1</accession>
<evidence type="ECO:0000256" key="1">
    <source>
        <dbReference type="SAM" id="SignalP"/>
    </source>
</evidence>
<dbReference type="Pfam" id="PF09697">
    <property type="entry name" value="Porph_ging"/>
    <property type="match status" value="1"/>
</dbReference>
<keyword evidence="1" id="KW-0732">Signal</keyword>
<organism evidence="2 3">
    <name type="scientific">Flavobacterium psychrophilum</name>
    <dbReference type="NCBI Taxonomy" id="96345"/>
    <lineage>
        <taxon>Bacteria</taxon>
        <taxon>Pseudomonadati</taxon>
        <taxon>Bacteroidota</taxon>
        <taxon>Flavobacteriia</taxon>
        <taxon>Flavobacteriales</taxon>
        <taxon>Flavobacteriaceae</taxon>
        <taxon>Flavobacterium</taxon>
    </lineage>
</organism>
<dbReference type="RefSeq" id="WP_203096132.1">
    <property type="nucleotide sequence ID" value="NZ_CP059075.1"/>
</dbReference>
<dbReference type="Proteomes" id="UP000596329">
    <property type="component" value="Chromosome"/>
</dbReference>
<dbReference type="EMBL" id="CP059075">
    <property type="protein sequence ID" value="QRE04545.1"/>
    <property type="molecule type" value="Genomic_DNA"/>
</dbReference>
<sequence length="283" mass="32381">MKNKITILFVLITSTLFAQGFQGTAIYQWKQSSEDFKNTVLSDPKMDPAMRKVIEDRMSKLFNKTFVLNFDKNISIYKEEKTLDINKQDGGGDWSPNGIIISYYKNIKTKQSITQTDLMSKIFNVQNSLADYKWELSSQTKQIGSYLCYKATTIIPVTQKEKADYEEEKAEQEKNNTQFFKIEEPKDKTIIAWYTPEIPVSNGPENYFGLPGLILEVNAGKTTLLCSKIAMNIKDTKEIKAPTNAKLITQKKYDEIVAKKMDELNHTHQDHDGNGGMQIKMGR</sequence>
<name>A0A7U2NGG1_FLAPS</name>
<dbReference type="InterPro" id="IPR005901">
    <property type="entry name" value="GLPGLI"/>
</dbReference>